<dbReference type="PANTHER" id="PTHR13061">
    <property type="entry name" value="DYNACTIN SUBUNIT P25"/>
    <property type="match status" value="1"/>
</dbReference>
<dbReference type="InterPro" id="IPR011004">
    <property type="entry name" value="Trimer_LpxA-like_sf"/>
</dbReference>
<accession>A0A5D8QG63</accession>
<dbReference type="SUPFAM" id="SSF51161">
    <property type="entry name" value="Trimeric LpxA-like enzymes"/>
    <property type="match status" value="1"/>
</dbReference>
<dbReference type="RefSeq" id="WP_149544130.1">
    <property type="nucleotide sequence ID" value="NZ_VTPS01000001.1"/>
</dbReference>
<sequence length="170" mass="18415">MILQYNSKKPVISPKAYILEGATIIGDVHVDDFSSVWYGSIIRGDVNKITIGKYTNIQDGCVIHVNENSETHIGNYVTVGHKAVVHGCTIGDYVLVGMGAIIIDNVSIGDNVIIGAGALIAGRKSIPSNCLVYGNPARIVRELNEDEIRHIRDSALNYSKLAFEHIAAIK</sequence>
<protein>
    <submittedName>
        <fullName evidence="1">Gamma carbonic anhydrase family protein</fullName>
    </submittedName>
</protein>
<proteinExistence type="predicted"/>
<dbReference type="Proteomes" id="UP000322976">
    <property type="component" value="Unassembled WGS sequence"/>
</dbReference>
<dbReference type="InterPro" id="IPR047324">
    <property type="entry name" value="LbH_gamma_CA-like"/>
</dbReference>
<dbReference type="CDD" id="cd04645">
    <property type="entry name" value="LbH_gamma_CA_like"/>
    <property type="match status" value="1"/>
</dbReference>
<gene>
    <name evidence="1" type="ORF">FWJ32_01105</name>
</gene>
<dbReference type="AlphaFoldDB" id="A0A5D8QG63"/>
<dbReference type="Pfam" id="PF00132">
    <property type="entry name" value="Hexapep"/>
    <property type="match status" value="1"/>
</dbReference>
<dbReference type="EMBL" id="VTPS01000001">
    <property type="protein sequence ID" value="TZE83512.1"/>
    <property type="molecule type" value="Genomic_DNA"/>
</dbReference>
<organism evidence="1 2">
    <name type="scientific">Calorimonas adulescens</name>
    <dbReference type="NCBI Taxonomy" id="2606906"/>
    <lineage>
        <taxon>Bacteria</taxon>
        <taxon>Bacillati</taxon>
        <taxon>Bacillota</taxon>
        <taxon>Clostridia</taxon>
        <taxon>Thermoanaerobacterales</taxon>
        <taxon>Thermoanaerobacteraceae</taxon>
        <taxon>Calorimonas</taxon>
    </lineage>
</organism>
<dbReference type="PANTHER" id="PTHR13061:SF29">
    <property type="entry name" value="GAMMA CARBONIC ANHYDRASE-LIKE 1, MITOCHONDRIAL-RELATED"/>
    <property type="match status" value="1"/>
</dbReference>
<reference evidence="1 2" key="1">
    <citation type="submission" date="2019-08" db="EMBL/GenBank/DDBJ databases">
        <title>Calorimonas adulescens gen. nov., sp. nov., an anaerobic thermophilic bacterium from Sakhalin hot spring.</title>
        <authorList>
            <person name="Khomyakova M.A."/>
            <person name="Merkel A.Y."/>
            <person name="Novikov A."/>
            <person name="Bonch-Osmolovskaya E.A."/>
            <person name="Slobodkin A.I."/>
        </authorList>
    </citation>
    <scope>NUCLEOTIDE SEQUENCE [LARGE SCALE GENOMIC DNA]</scope>
    <source>
        <strain evidence="1 2">A05MB</strain>
    </source>
</reference>
<name>A0A5D8QG63_9THEO</name>
<evidence type="ECO:0000313" key="2">
    <source>
        <dbReference type="Proteomes" id="UP000322976"/>
    </source>
</evidence>
<keyword evidence="2" id="KW-1185">Reference proteome</keyword>
<dbReference type="Gene3D" id="2.160.10.10">
    <property type="entry name" value="Hexapeptide repeat proteins"/>
    <property type="match status" value="1"/>
</dbReference>
<comment type="caution">
    <text evidence="1">The sequence shown here is derived from an EMBL/GenBank/DDBJ whole genome shotgun (WGS) entry which is preliminary data.</text>
</comment>
<dbReference type="InterPro" id="IPR001451">
    <property type="entry name" value="Hexapep"/>
</dbReference>
<dbReference type="InterPro" id="IPR050484">
    <property type="entry name" value="Transf_Hexapept/Carb_Anhydrase"/>
</dbReference>
<evidence type="ECO:0000313" key="1">
    <source>
        <dbReference type="EMBL" id="TZE83512.1"/>
    </source>
</evidence>